<evidence type="ECO:0000313" key="6">
    <source>
        <dbReference type="Proteomes" id="UP000077202"/>
    </source>
</evidence>
<reference evidence="7" key="3">
    <citation type="journal article" date="2020" name="Curr. Biol.">
        <title>Chromatin organization in early land plants reveals an ancestral association between H3K27me3, transposons, and constitutive heterochromatin.</title>
        <authorList>
            <person name="Montgomery S.A."/>
            <person name="Tanizawa Y."/>
            <person name="Galik B."/>
            <person name="Wang N."/>
            <person name="Ito T."/>
            <person name="Mochizuki T."/>
            <person name="Akimcheva S."/>
            <person name="Bowman J.L."/>
            <person name="Cognat V."/>
            <person name="Marechal-Drouard L."/>
            <person name="Ekker H."/>
            <person name="Hong S.F."/>
            <person name="Kohchi T."/>
            <person name="Lin S.S."/>
            <person name="Liu L.D."/>
            <person name="Nakamura Y."/>
            <person name="Valeeva L.R."/>
            <person name="Shakirov E.V."/>
            <person name="Shippen D.E."/>
            <person name="Wei W.L."/>
            <person name="Yagura M."/>
            <person name="Yamaoka S."/>
            <person name="Yamato K.T."/>
            <person name="Liu C."/>
            <person name="Berger F."/>
        </authorList>
    </citation>
    <scope>NUCLEOTIDE SEQUENCE [LARGE SCALE GENOMIC DNA]</scope>
    <source>
        <strain evidence="7">Tak-1</strain>
    </source>
</reference>
<dbReference type="EMBL" id="LVLJ01000758">
    <property type="protein sequence ID" value="OAE32667.1"/>
    <property type="molecule type" value="Genomic_DNA"/>
</dbReference>
<name>A0A176WHR2_MARPO</name>
<dbReference type="PANTHER" id="PTHR12857:SF0">
    <property type="entry name" value="CXXC MOTIF CONTAINING ZINC BINDING PROTEIN"/>
    <property type="match status" value="1"/>
</dbReference>
<keyword evidence="3" id="KW-0862">Zinc</keyword>
<proteinExistence type="inferred from homology"/>
<keyword evidence="6" id="KW-1185">Reference proteome</keyword>
<sequence>MVLLMLKIKADLENLTNLNPTGGSDGSEFTFYFKVKCGGCGSISEKDSTVTASEQYPIPKSRGTAHLVQKCKLCDSVGNISLIDGRGKPYTAEDSEAGKFVPVACFDCRGMEPATFSLRDGWSAEGLSGTKFENIDLTDGEWSEYDERASASVGILNIEHTFDVTK</sequence>
<keyword evidence="2" id="KW-0479">Metal-binding</keyword>
<comment type="similarity">
    <text evidence="1">Belongs to the UPF0587 family.</text>
</comment>
<dbReference type="PANTHER" id="PTHR12857">
    <property type="entry name" value="CXXC MOTIF CONTAINING ZINC BINDING PROTEIN"/>
    <property type="match status" value="1"/>
</dbReference>
<protein>
    <submittedName>
        <fullName evidence="5">Uncharacterized protein</fullName>
    </submittedName>
</protein>
<evidence type="ECO:0000313" key="4">
    <source>
        <dbReference type="EMBL" id="BBN07419.1"/>
    </source>
</evidence>
<evidence type="ECO:0000313" key="7">
    <source>
        <dbReference type="Proteomes" id="UP001162541"/>
    </source>
</evidence>
<dbReference type="GO" id="GO:0008270">
    <property type="term" value="F:zinc ion binding"/>
    <property type="evidence" value="ECO:0007669"/>
    <property type="project" value="TreeGrafter"/>
</dbReference>
<gene>
    <name evidence="5" type="ORF">AXG93_632s1170</name>
    <name evidence="4" type="ORF">Mp_4g03730</name>
</gene>
<evidence type="ECO:0000256" key="2">
    <source>
        <dbReference type="ARBA" id="ARBA00022723"/>
    </source>
</evidence>
<dbReference type="Pfam" id="PF05907">
    <property type="entry name" value="CXXC_Zn-b_euk"/>
    <property type="match status" value="1"/>
</dbReference>
<reference evidence="4" key="2">
    <citation type="journal article" date="2019" name="Curr. Biol.">
        <title>Chromatin organization in early land plants reveals an ancestral association between H3K27me3, transposons, and constitutive heterochromatin.</title>
        <authorList>
            <person name="Montgomery S.A."/>
            <person name="Tanizawa Y."/>
            <person name="Galik B."/>
            <person name="Wang N."/>
            <person name="Ito T."/>
            <person name="Mochizuki T."/>
            <person name="Akimcheva S."/>
            <person name="Bowman J."/>
            <person name="Cognat V."/>
            <person name="Drouard L."/>
            <person name="Ekker H."/>
            <person name="Houng S."/>
            <person name="Kohchi T."/>
            <person name="Lin S."/>
            <person name="Liu L.D."/>
            <person name="Nakamura Y."/>
            <person name="Valeeva L.R."/>
            <person name="Shakirov E.V."/>
            <person name="Shippen D.E."/>
            <person name="Wei W."/>
            <person name="Yagura M."/>
            <person name="Yamaoka S."/>
            <person name="Yamato K.T."/>
            <person name="Liu C."/>
            <person name="Berger F."/>
        </authorList>
    </citation>
    <scope>NUCLEOTIDE SEQUENCE [LARGE SCALE GENOMIC DNA]</scope>
    <source>
        <strain evidence="4">Tak-1</strain>
    </source>
</reference>
<organism evidence="5 6">
    <name type="scientific">Marchantia polymorpha subsp. ruderalis</name>
    <dbReference type="NCBI Taxonomy" id="1480154"/>
    <lineage>
        <taxon>Eukaryota</taxon>
        <taxon>Viridiplantae</taxon>
        <taxon>Streptophyta</taxon>
        <taxon>Embryophyta</taxon>
        <taxon>Marchantiophyta</taxon>
        <taxon>Marchantiopsida</taxon>
        <taxon>Marchantiidae</taxon>
        <taxon>Marchantiales</taxon>
        <taxon>Marchantiaceae</taxon>
        <taxon>Marchantia</taxon>
    </lineage>
</organism>
<evidence type="ECO:0000313" key="5">
    <source>
        <dbReference type="EMBL" id="OAE32667.1"/>
    </source>
</evidence>
<evidence type="ECO:0000256" key="3">
    <source>
        <dbReference type="ARBA" id="ARBA00022833"/>
    </source>
</evidence>
<dbReference type="Proteomes" id="UP000077202">
    <property type="component" value="Unassembled WGS sequence"/>
</dbReference>
<dbReference type="InterPro" id="IPR008584">
    <property type="entry name" value="CXXC_Zn-binding_euk"/>
</dbReference>
<dbReference type="AlphaFoldDB" id="A0A176WHR2"/>
<evidence type="ECO:0000256" key="1">
    <source>
        <dbReference type="ARBA" id="ARBA00007818"/>
    </source>
</evidence>
<accession>A0A176WHR2</accession>
<reference evidence="5 6" key="1">
    <citation type="submission" date="2016-03" db="EMBL/GenBank/DDBJ databases">
        <title>Mechanisms controlling the formation of the plant cell surface in tip-growing cells are functionally conserved among land plants.</title>
        <authorList>
            <person name="Honkanen S."/>
            <person name="Jones V.A."/>
            <person name="Morieri G."/>
            <person name="Champion C."/>
            <person name="Hetherington A.J."/>
            <person name="Kelly S."/>
            <person name="Saint-Marcoux D."/>
            <person name="Proust H."/>
            <person name="Prescott H."/>
            <person name="Dolan L."/>
        </authorList>
    </citation>
    <scope>NUCLEOTIDE SEQUENCE [LARGE SCALE GENOMIC DNA]</scope>
    <source>
        <strain evidence="6">cv. Tak-1 and cv. Tak-2</strain>
        <tissue evidence="5">Whole gametophyte</tissue>
    </source>
</reference>
<dbReference type="EMBL" id="AP019869">
    <property type="protein sequence ID" value="BBN07419.1"/>
    <property type="molecule type" value="Genomic_DNA"/>
</dbReference>
<dbReference type="SUPFAM" id="SSF141678">
    <property type="entry name" value="MAL13P1.257-like"/>
    <property type="match status" value="1"/>
</dbReference>
<dbReference type="Proteomes" id="UP001162541">
    <property type="component" value="Chromosome 4"/>
</dbReference>